<evidence type="ECO:0000256" key="3">
    <source>
        <dbReference type="ARBA" id="ARBA00022679"/>
    </source>
</evidence>
<dbReference type="InterPro" id="IPR051334">
    <property type="entry name" value="SRPK"/>
</dbReference>
<dbReference type="GO" id="GO:0005737">
    <property type="term" value="C:cytoplasm"/>
    <property type="evidence" value="ECO:0007669"/>
    <property type="project" value="TreeGrafter"/>
</dbReference>
<dbReference type="Proteomes" id="UP000784919">
    <property type="component" value="Unassembled WGS sequence"/>
</dbReference>
<dbReference type="SUPFAM" id="SSF56112">
    <property type="entry name" value="Protein kinase-like (PK-like)"/>
    <property type="match status" value="1"/>
</dbReference>
<dbReference type="Pfam" id="PF00069">
    <property type="entry name" value="Pkinase"/>
    <property type="match status" value="1"/>
</dbReference>
<evidence type="ECO:0000256" key="1">
    <source>
        <dbReference type="ARBA" id="ARBA00012513"/>
    </source>
</evidence>
<keyword evidence="3" id="KW-0808">Transferase</keyword>
<name>A0A9P7N073_9HYPO</name>
<dbReference type="AlphaFoldDB" id="A0A9P7N073"/>
<reference evidence="12" key="1">
    <citation type="journal article" date="2020" name="bioRxiv">
        <title>Whole genome comparisons of ergot fungi reveals the divergence and evolution of species within the genus Claviceps are the result of varying mechanisms driving genome evolution and host range expansion.</title>
        <authorList>
            <person name="Wyka S.A."/>
            <person name="Mondo S.J."/>
            <person name="Liu M."/>
            <person name="Dettman J."/>
            <person name="Nalam V."/>
            <person name="Broders K.D."/>
        </authorList>
    </citation>
    <scope>NUCLEOTIDE SEQUENCE</scope>
    <source>
        <strain evidence="12">CCC 1102</strain>
    </source>
</reference>
<dbReference type="GO" id="GO:0000245">
    <property type="term" value="P:spliceosomal complex assembly"/>
    <property type="evidence" value="ECO:0007669"/>
    <property type="project" value="TreeGrafter"/>
</dbReference>
<dbReference type="PROSITE" id="PS00107">
    <property type="entry name" value="PROTEIN_KINASE_ATP"/>
    <property type="match status" value="1"/>
</dbReference>
<evidence type="ECO:0000313" key="13">
    <source>
        <dbReference type="Proteomes" id="UP000784919"/>
    </source>
</evidence>
<dbReference type="GO" id="GO:0005524">
    <property type="term" value="F:ATP binding"/>
    <property type="evidence" value="ECO:0007669"/>
    <property type="project" value="UniProtKB-UniRule"/>
</dbReference>
<dbReference type="PANTHER" id="PTHR47634">
    <property type="entry name" value="PROTEIN KINASE DOMAIN-CONTAINING PROTEIN-RELATED"/>
    <property type="match status" value="1"/>
</dbReference>
<dbReference type="InterPro" id="IPR008271">
    <property type="entry name" value="Ser/Thr_kinase_AS"/>
</dbReference>
<comment type="similarity">
    <text evidence="10">Belongs to the protein kinase superfamily.</text>
</comment>
<evidence type="ECO:0000256" key="4">
    <source>
        <dbReference type="ARBA" id="ARBA00022741"/>
    </source>
</evidence>
<dbReference type="PROSITE" id="PS00108">
    <property type="entry name" value="PROTEIN_KINASE_ST"/>
    <property type="match status" value="1"/>
</dbReference>
<dbReference type="OrthoDB" id="4936864at2759"/>
<evidence type="ECO:0000256" key="2">
    <source>
        <dbReference type="ARBA" id="ARBA00022527"/>
    </source>
</evidence>
<protein>
    <recommendedName>
        <fullName evidence="1">non-specific serine/threonine protein kinase</fullName>
        <ecNumber evidence="1">2.7.11.1</ecNumber>
    </recommendedName>
</protein>
<dbReference type="PANTHER" id="PTHR47634:SF9">
    <property type="entry name" value="PROTEIN KINASE DOMAIN-CONTAINING PROTEIN-RELATED"/>
    <property type="match status" value="1"/>
</dbReference>
<evidence type="ECO:0000256" key="5">
    <source>
        <dbReference type="ARBA" id="ARBA00022777"/>
    </source>
</evidence>
<evidence type="ECO:0000256" key="9">
    <source>
        <dbReference type="PROSITE-ProRule" id="PRU10141"/>
    </source>
</evidence>
<evidence type="ECO:0000256" key="7">
    <source>
        <dbReference type="ARBA" id="ARBA00047899"/>
    </source>
</evidence>
<dbReference type="GO" id="GO:0050684">
    <property type="term" value="P:regulation of mRNA processing"/>
    <property type="evidence" value="ECO:0007669"/>
    <property type="project" value="TreeGrafter"/>
</dbReference>
<gene>
    <name evidence="12" type="ORF">E4U56_002949</name>
</gene>
<dbReference type="PROSITE" id="PS50011">
    <property type="entry name" value="PROTEIN_KINASE_DOM"/>
    <property type="match status" value="1"/>
</dbReference>
<keyword evidence="6 9" id="KW-0067">ATP-binding</keyword>
<dbReference type="GO" id="GO:0004674">
    <property type="term" value="F:protein serine/threonine kinase activity"/>
    <property type="evidence" value="ECO:0007669"/>
    <property type="project" value="UniProtKB-KW"/>
</dbReference>
<comment type="catalytic activity">
    <reaction evidence="8">
        <text>L-seryl-[protein] + ATP = O-phospho-L-seryl-[protein] + ADP + H(+)</text>
        <dbReference type="Rhea" id="RHEA:17989"/>
        <dbReference type="Rhea" id="RHEA-COMP:9863"/>
        <dbReference type="Rhea" id="RHEA-COMP:11604"/>
        <dbReference type="ChEBI" id="CHEBI:15378"/>
        <dbReference type="ChEBI" id="CHEBI:29999"/>
        <dbReference type="ChEBI" id="CHEBI:30616"/>
        <dbReference type="ChEBI" id="CHEBI:83421"/>
        <dbReference type="ChEBI" id="CHEBI:456216"/>
        <dbReference type="EC" id="2.7.11.1"/>
    </reaction>
</comment>
<dbReference type="InterPro" id="IPR011009">
    <property type="entry name" value="Kinase-like_dom_sf"/>
</dbReference>
<keyword evidence="5" id="KW-0418">Kinase</keyword>
<evidence type="ECO:0000256" key="6">
    <source>
        <dbReference type="ARBA" id="ARBA00022840"/>
    </source>
</evidence>
<dbReference type="FunFam" id="1.10.510.10:FF:000275">
    <property type="entry name" value="SRSF protein kinase 2 isoform X3"/>
    <property type="match status" value="1"/>
</dbReference>
<organism evidence="12 13">
    <name type="scientific">Claviceps arundinis</name>
    <dbReference type="NCBI Taxonomy" id="1623583"/>
    <lineage>
        <taxon>Eukaryota</taxon>
        <taxon>Fungi</taxon>
        <taxon>Dikarya</taxon>
        <taxon>Ascomycota</taxon>
        <taxon>Pezizomycotina</taxon>
        <taxon>Sordariomycetes</taxon>
        <taxon>Hypocreomycetidae</taxon>
        <taxon>Hypocreales</taxon>
        <taxon>Clavicipitaceae</taxon>
        <taxon>Claviceps</taxon>
    </lineage>
</organism>
<dbReference type="SMART" id="SM00220">
    <property type="entry name" value="S_TKc"/>
    <property type="match status" value="1"/>
</dbReference>
<feature type="binding site" evidence="9">
    <location>
        <position position="101"/>
    </location>
    <ligand>
        <name>ATP</name>
        <dbReference type="ChEBI" id="CHEBI:30616"/>
    </ligand>
</feature>
<evidence type="ECO:0000313" key="12">
    <source>
        <dbReference type="EMBL" id="KAG5978450.1"/>
    </source>
</evidence>
<evidence type="ECO:0000259" key="11">
    <source>
        <dbReference type="PROSITE" id="PS50011"/>
    </source>
</evidence>
<keyword evidence="2 10" id="KW-0723">Serine/threonine-protein kinase</keyword>
<comment type="caution">
    <text evidence="12">The sequence shown here is derived from an EMBL/GenBank/DDBJ whole genome shotgun (WGS) entry which is preliminary data.</text>
</comment>
<dbReference type="Gene3D" id="3.30.200.20">
    <property type="entry name" value="Phosphorylase Kinase, domain 1"/>
    <property type="match status" value="1"/>
</dbReference>
<sequence>MEHLRRVLLAKACGRASRLFRGRVSRLFVSLSQQASSPKPYPRQEFLEEPDEYTHGGYHPVSLGDKFECKRYTILRKLGYGEYSTVWLARDLRLERYVAIKVLRADSYGGHQPIFECEILAKIQEMSQKSSHEGQKCILPLLEQFTHRGPNGLHVCLVFDVLGYHLDFQAAKHKDERLPVKAVKEIVRQLLTGLDFLHTECGVIHTDLKSTNILMELENPSDTVSKYLESVPPRTTRGQSGAIIPLREVIKTPLVSEVASLRVRIIDFGVASWREKHLSDELQPLSLRAPEVTIGATWDTGVDIWSLGCLFVQGIVLFSGEASERGTWSAEDEHLARIVKVLGPFPSSLLKKGRRSAELFDERGRLVRGPSLERSSLECMLNGFVKPYKRPSDMSEEEFDVFIDFLKGMLEIDPSKRKSAAQLLQHEWLS</sequence>
<dbReference type="InterPro" id="IPR000719">
    <property type="entry name" value="Prot_kinase_dom"/>
</dbReference>
<proteinExistence type="inferred from homology"/>
<accession>A0A9P7N073</accession>
<dbReference type="EMBL" id="SRPS01000002">
    <property type="protein sequence ID" value="KAG5978450.1"/>
    <property type="molecule type" value="Genomic_DNA"/>
</dbReference>
<dbReference type="Gene3D" id="1.10.510.10">
    <property type="entry name" value="Transferase(Phosphotransferase) domain 1"/>
    <property type="match status" value="1"/>
</dbReference>
<comment type="catalytic activity">
    <reaction evidence="7">
        <text>L-threonyl-[protein] + ATP = O-phospho-L-threonyl-[protein] + ADP + H(+)</text>
        <dbReference type="Rhea" id="RHEA:46608"/>
        <dbReference type="Rhea" id="RHEA-COMP:11060"/>
        <dbReference type="Rhea" id="RHEA-COMP:11605"/>
        <dbReference type="ChEBI" id="CHEBI:15378"/>
        <dbReference type="ChEBI" id="CHEBI:30013"/>
        <dbReference type="ChEBI" id="CHEBI:30616"/>
        <dbReference type="ChEBI" id="CHEBI:61977"/>
        <dbReference type="ChEBI" id="CHEBI:456216"/>
        <dbReference type="EC" id="2.7.11.1"/>
    </reaction>
</comment>
<dbReference type="InterPro" id="IPR017441">
    <property type="entry name" value="Protein_kinase_ATP_BS"/>
</dbReference>
<evidence type="ECO:0000256" key="10">
    <source>
        <dbReference type="RuleBase" id="RU000304"/>
    </source>
</evidence>
<feature type="domain" description="Protein kinase" evidence="11">
    <location>
        <begin position="72"/>
        <end position="429"/>
    </location>
</feature>
<keyword evidence="4 9" id="KW-0547">Nucleotide-binding</keyword>
<dbReference type="GO" id="GO:0005634">
    <property type="term" value="C:nucleus"/>
    <property type="evidence" value="ECO:0007669"/>
    <property type="project" value="TreeGrafter"/>
</dbReference>
<dbReference type="EC" id="2.7.11.1" evidence="1"/>
<evidence type="ECO:0000256" key="8">
    <source>
        <dbReference type="ARBA" id="ARBA00048679"/>
    </source>
</evidence>